<reference evidence="2" key="1">
    <citation type="submission" date="2020-11" db="EMBL/GenBank/DDBJ databases">
        <authorList>
            <person name="Tran Van P."/>
        </authorList>
    </citation>
    <scope>NUCLEOTIDE SEQUENCE</scope>
</reference>
<organism evidence="2">
    <name type="scientific">Timema shepardi</name>
    <name type="common">Walking stick</name>
    <dbReference type="NCBI Taxonomy" id="629360"/>
    <lineage>
        <taxon>Eukaryota</taxon>
        <taxon>Metazoa</taxon>
        <taxon>Ecdysozoa</taxon>
        <taxon>Arthropoda</taxon>
        <taxon>Hexapoda</taxon>
        <taxon>Insecta</taxon>
        <taxon>Pterygota</taxon>
        <taxon>Neoptera</taxon>
        <taxon>Polyneoptera</taxon>
        <taxon>Phasmatodea</taxon>
        <taxon>Timematodea</taxon>
        <taxon>Timematoidea</taxon>
        <taxon>Timematidae</taxon>
        <taxon>Timema</taxon>
    </lineage>
</organism>
<gene>
    <name evidence="2" type="ORF">TSIB3V08_LOCUS10275</name>
</gene>
<sequence length="99" mass="11053">MLNHSKPNGPRLGKHRYSSSSVTVNKESGYLLTRAHTNTSLAIRRNDTARDRTSSTRGEILHANMGRHSVNFRNQRAAVVIQLISPCLAQLETPPIMFV</sequence>
<evidence type="ECO:0000313" key="2">
    <source>
        <dbReference type="EMBL" id="CAD7266253.1"/>
    </source>
</evidence>
<dbReference type="EMBL" id="OC006653">
    <property type="protein sequence ID" value="CAD7266253.1"/>
    <property type="molecule type" value="Genomic_DNA"/>
</dbReference>
<accession>A0A7R9B4T8</accession>
<proteinExistence type="predicted"/>
<dbReference type="AlphaFoldDB" id="A0A7R9B4T8"/>
<evidence type="ECO:0000256" key="1">
    <source>
        <dbReference type="SAM" id="MobiDB-lite"/>
    </source>
</evidence>
<name>A0A7R9B4T8_TIMSH</name>
<feature type="region of interest" description="Disordered" evidence="1">
    <location>
        <begin position="1"/>
        <end position="21"/>
    </location>
</feature>
<protein>
    <submittedName>
        <fullName evidence="2">Uncharacterized protein</fullName>
    </submittedName>
</protein>